<evidence type="ECO:0000313" key="8">
    <source>
        <dbReference type="EMBL" id="TSB46067.1"/>
    </source>
</evidence>
<feature type="transmembrane region" description="Helical" evidence="7">
    <location>
        <begin position="342"/>
        <end position="361"/>
    </location>
</feature>
<feature type="transmembrane region" description="Helical" evidence="7">
    <location>
        <begin position="138"/>
        <end position="157"/>
    </location>
</feature>
<keyword evidence="5 7" id="KW-1133">Transmembrane helix</keyword>
<evidence type="ECO:0000256" key="2">
    <source>
        <dbReference type="ARBA" id="ARBA00022448"/>
    </source>
</evidence>
<dbReference type="Proteomes" id="UP000318521">
    <property type="component" value="Unassembled WGS sequence"/>
</dbReference>
<proteinExistence type="predicted"/>
<organism evidence="8 9">
    <name type="scientific">Alkalicoccobacillus porphyridii</name>
    <dbReference type="NCBI Taxonomy" id="2597270"/>
    <lineage>
        <taxon>Bacteria</taxon>
        <taxon>Bacillati</taxon>
        <taxon>Bacillota</taxon>
        <taxon>Bacilli</taxon>
        <taxon>Bacillales</taxon>
        <taxon>Bacillaceae</taxon>
        <taxon>Alkalicoccobacillus</taxon>
    </lineage>
</organism>
<dbReference type="GO" id="GO:0005886">
    <property type="term" value="C:plasma membrane"/>
    <property type="evidence" value="ECO:0007669"/>
    <property type="project" value="UniProtKB-SubCell"/>
</dbReference>
<dbReference type="AlphaFoldDB" id="A0A553ZX81"/>
<keyword evidence="2" id="KW-0813">Transport</keyword>
<protein>
    <submittedName>
        <fullName evidence="8">MFS transporter</fullName>
    </submittedName>
</protein>
<feature type="transmembrane region" description="Helical" evidence="7">
    <location>
        <begin position="281"/>
        <end position="302"/>
    </location>
</feature>
<feature type="transmembrane region" description="Helical" evidence="7">
    <location>
        <begin position="228"/>
        <end position="246"/>
    </location>
</feature>
<comment type="caution">
    <text evidence="8">The sequence shown here is derived from an EMBL/GenBank/DDBJ whole genome shotgun (WGS) entry which is preliminary data.</text>
</comment>
<feature type="transmembrane region" description="Helical" evidence="7">
    <location>
        <begin position="12"/>
        <end position="40"/>
    </location>
</feature>
<dbReference type="EMBL" id="VLXZ01000008">
    <property type="protein sequence ID" value="TSB46067.1"/>
    <property type="molecule type" value="Genomic_DNA"/>
</dbReference>
<feature type="transmembrane region" description="Helical" evidence="7">
    <location>
        <begin position="196"/>
        <end position="216"/>
    </location>
</feature>
<comment type="subcellular location">
    <subcellularLocation>
        <location evidence="1">Cell membrane</location>
        <topology evidence="1">Multi-pass membrane protein</topology>
    </subcellularLocation>
</comment>
<dbReference type="PANTHER" id="PTHR23513">
    <property type="entry name" value="INTEGRAL MEMBRANE EFFLUX PROTEIN-RELATED"/>
    <property type="match status" value="1"/>
</dbReference>
<feature type="transmembrane region" description="Helical" evidence="7">
    <location>
        <begin position="314"/>
        <end position="336"/>
    </location>
</feature>
<feature type="transmembrane region" description="Helical" evidence="7">
    <location>
        <begin position="115"/>
        <end position="132"/>
    </location>
</feature>
<evidence type="ECO:0000256" key="5">
    <source>
        <dbReference type="ARBA" id="ARBA00022989"/>
    </source>
</evidence>
<dbReference type="OrthoDB" id="2287060at2"/>
<dbReference type="Gene3D" id="1.20.1250.20">
    <property type="entry name" value="MFS general substrate transporter like domains"/>
    <property type="match status" value="1"/>
</dbReference>
<evidence type="ECO:0000256" key="7">
    <source>
        <dbReference type="SAM" id="Phobius"/>
    </source>
</evidence>
<feature type="transmembrane region" description="Helical" evidence="7">
    <location>
        <begin position="253"/>
        <end position="275"/>
    </location>
</feature>
<keyword evidence="4 7" id="KW-0812">Transmembrane</keyword>
<dbReference type="InterPro" id="IPR036259">
    <property type="entry name" value="MFS_trans_sf"/>
</dbReference>
<evidence type="ECO:0000256" key="6">
    <source>
        <dbReference type="ARBA" id="ARBA00023136"/>
    </source>
</evidence>
<sequence length="393" mass="42780">MLLVLQMSGSVLYSGITFFFLTLASAMAFLIAPFANYVTYKGGLIGSELLKSLLLVTIPLFYFTIGLNVFYVMMLLLIVALISQFSYPIESTIMPIIVGKENIVKANSYMQTIREGMSIVFVAGAGILVVVIGPVQAILITAICHLLSSLTYVFFTFQQESAPTEKQSINLLVQTYKIDLRAGIDYMKESLIPKMIVSIVFINFAMGVMIPNMPAFALIKGNGNEALYGFYLASLSLGIMIGALLAPRIKQYGFGMLTIVSFSFTGFLWMGAAVLPAIPSILFFCIGAISIGIINILMFSSIQQQVESAFIGRVLTVLTSAASIGMPFGSLVGGFIGESFTAIVPVFLCGIAMIIFSVSWLSNTLLRKLPKIDEVKLFPARDVDESIQYEKSV</sequence>
<keyword evidence="9" id="KW-1185">Reference proteome</keyword>
<evidence type="ECO:0000256" key="4">
    <source>
        <dbReference type="ARBA" id="ARBA00022692"/>
    </source>
</evidence>
<dbReference type="InterPro" id="IPR010290">
    <property type="entry name" value="TM_effector"/>
</dbReference>
<gene>
    <name evidence="8" type="ORF">FN960_13705</name>
</gene>
<feature type="transmembrane region" description="Helical" evidence="7">
    <location>
        <begin position="60"/>
        <end position="82"/>
    </location>
</feature>
<evidence type="ECO:0000256" key="3">
    <source>
        <dbReference type="ARBA" id="ARBA00022475"/>
    </source>
</evidence>
<keyword evidence="6 7" id="KW-0472">Membrane</keyword>
<dbReference type="PANTHER" id="PTHR23513:SF6">
    <property type="entry name" value="MAJOR FACILITATOR SUPERFAMILY ASSOCIATED DOMAIN-CONTAINING PROTEIN"/>
    <property type="match status" value="1"/>
</dbReference>
<dbReference type="SUPFAM" id="SSF103473">
    <property type="entry name" value="MFS general substrate transporter"/>
    <property type="match status" value="1"/>
</dbReference>
<dbReference type="CDD" id="cd06173">
    <property type="entry name" value="MFS_MefA_like"/>
    <property type="match status" value="1"/>
</dbReference>
<dbReference type="Pfam" id="PF05977">
    <property type="entry name" value="MFS_3"/>
    <property type="match status" value="1"/>
</dbReference>
<reference evidence="8 9" key="1">
    <citation type="submission" date="2019-07" db="EMBL/GenBank/DDBJ databases">
        <authorList>
            <person name="Park Y.J."/>
            <person name="Jeong S.E."/>
            <person name="Jung H.S."/>
        </authorList>
    </citation>
    <scope>NUCLEOTIDE SEQUENCE [LARGE SCALE GENOMIC DNA]</scope>
    <source>
        <strain evidence="9">P16(2019)</strain>
    </source>
</reference>
<evidence type="ECO:0000256" key="1">
    <source>
        <dbReference type="ARBA" id="ARBA00004651"/>
    </source>
</evidence>
<accession>A0A553ZX81</accession>
<name>A0A553ZX81_9BACI</name>
<evidence type="ECO:0000313" key="9">
    <source>
        <dbReference type="Proteomes" id="UP000318521"/>
    </source>
</evidence>
<keyword evidence="3" id="KW-1003">Cell membrane</keyword>